<accession>A0A086KV22</accession>
<sequence length="1254" mass="139080">MGWVPPCAAPAHSQAAANLRVETLGSRSFPDGSTKKRRREERTDRFRNLHFRTLLYSCSSFSCSRNAPANGHKTSSPGHPEESLRPTPLFVKRARFCFYLLFLFSVLASNFFSHRADECTRFCNVFAQALHVKLDNPELSRQTLPASLRWQQVKTKNGEEVNAAESASWKGFADVQLAPFRRDEKPSRERTVHEHRDTVHGLSGRDTQGIDSFRGTDLRGNRLFVRLPRPALHSPFLFPSFSFPAATQPAESSVFFGADGIPSFSEIHSEQSEDAEEPESQDSSSSRNQDEAPKPTEHASQEKAHDSQGEPTEDSGAAESASKHPSPSNSIPAEEESSATATQEKPTEGPSAPQTLTSPLGGDTASSSGTEQTERRSGSPVEEQGKDSTRTASLGSVLYSSTTTTTGTPSAFNVKEALLAPVPTGAVAGPLAGREARAQRGASAESGERGAAGAKEAAGEAQGPSELSEEKAEPKQKEATEGGKTGGDKDGQERGSAAGKEDSAPTTEKPLSKAEMERAAAEFVKKEGGMGSLEKKLAESGPQLTEEQTKTFVDTQEVAQNVRKLIGLKAGSNLHLENQKLIKADCDLATFGPEYCAARDNPNALSLLWSLEHRKNTIYFVIAMITLAFGIAVQTCIRLLERKISEGRDEFSKEVMETAFRQIATISIVNVILWGTMQSNVAEVLDELVFGDVMPPLRDSDTVLENVSPMLEVLFEELFFVSVILLVWYVVFVILFQCMIRQIIEWMRKIDEEEDIPLIARDAETQSHRWCGAVLGRSALDKANFIAHRYEFTDNVQSMSIPGVDPSGYYFMEYLRASLLKMAIEMIRLPNSTLFFLMIMDICLRPTFSFRLGQEVGLISGLSATCLVGMLLVWAYTARIEKQLLPRHVPHYLVMRYHMEVGGDTSSEYLKEFAPPYKLQKQKNAWPGVCSTFLRGTTLPNKHQQLFCFWANGPNIVLRAVEASFFCQLLVLAWWVQLFRSHPATWLNFCWWGNVVVVLCAGLQFALLKSVVYTVLLALNSGMLVDPELLEKVWDLQRAENVRRTAELIDALRVQSTLFAISEGGDMFWRQLLIRSKGASRQAQEQRLSLWAALDEEHQGEISRAKIFKFLTSQGLPIKSESGVNDFLHVFDRNHKGGVNEDEFFVMVMVVKQMLMEPLDRDAVRELFEGRYGIPWTSPVGIDLANLSKILAELRLTLSEGKKRYLLDFIGGKRGTTAVSPDHFVSQLQAMEEQALNPIQSESLRGPPIPGERV</sequence>
<feature type="region of interest" description="Disordered" evidence="1">
    <location>
        <begin position="267"/>
        <end position="411"/>
    </location>
</feature>
<feature type="transmembrane region" description="Helical" evidence="2">
    <location>
        <begin position="618"/>
        <end position="637"/>
    </location>
</feature>
<feature type="transmembrane region" description="Helical" evidence="2">
    <location>
        <begin position="856"/>
        <end position="877"/>
    </location>
</feature>
<name>A0A086KV22_TOXGO</name>
<evidence type="ECO:0000259" key="3">
    <source>
        <dbReference type="PROSITE" id="PS50222"/>
    </source>
</evidence>
<feature type="domain" description="EF-hand" evidence="3">
    <location>
        <begin position="1119"/>
        <end position="1154"/>
    </location>
</feature>
<feature type="transmembrane region" description="Helical" evidence="2">
    <location>
        <begin position="956"/>
        <end position="976"/>
    </location>
</feature>
<keyword evidence="2 4" id="KW-0812">Transmembrane</keyword>
<gene>
    <name evidence="4" type="ORF">TGDOM2_230350</name>
</gene>
<feature type="transmembrane region" description="Helical" evidence="2">
    <location>
        <begin position="718"/>
        <end position="740"/>
    </location>
</feature>
<feature type="region of interest" description="Disordered" evidence="1">
    <location>
        <begin position="184"/>
        <end position="213"/>
    </location>
</feature>
<evidence type="ECO:0000313" key="5">
    <source>
        <dbReference type="Proteomes" id="UP000028837"/>
    </source>
</evidence>
<dbReference type="PROSITE" id="PS50222">
    <property type="entry name" value="EF_HAND_2"/>
    <property type="match status" value="1"/>
</dbReference>
<reference evidence="4 5" key="1">
    <citation type="submission" date="2014-02" db="EMBL/GenBank/DDBJ databases">
        <authorList>
            <person name="Sibley D."/>
            <person name="Venepally P."/>
            <person name="Karamycheva S."/>
            <person name="Hadjithomas M."/>
            <person name="Khan A."/>
            <person name="Brunk B."/>
            <person name="Roos D."/>
            <person name="Caler E."/>
            <person name="Lorenzi H."/>
        </authorList>
    </citation>
    <scope>NUCLEOTIDE SEQUENCE [LARGE SCALE GENOMIC DNA]</scope>
    <source>
        <strain evidence="4 5">GAB2-2007-GAL-DOM2</strain>
    </source>
</reference>
<protein>
    <submittedName>
        <fullName evidence="4">Putative transmembrane protein</fullName>
    </submittedName>
</protein>
<evidence type="ECO:0000256" key="1">
    <source>
        <dbReference type="SAM" id="MobiDB-lite"/>
    </source>
</evidence>
<dbReference type="GO" id="GO:0005509">
    <property type="term" value="F:calcium ion binding"/>
    <property type="evidence" value="ECO:0007669"/>
    <property type="project" value="InterPro"/>
</dbReference>
<proteinExistence type="predicted"/>
<dbReference type="AlphaFoldDB" id="A0A086KV22"/>
<feature type="compositionally biased region" description="Basic and acidic residues" evidence="1">
    <location>
        <begin position="184"/>
        <end position="199"/>
    </location>
</feature>
<evidence type="ECO:0000313" key="4">
    <source>
        <dbReference type="EMBL" id="KFG48240.1"/>
    </source>
</evidence>
<dbReference type="VEuPathDB" id="ToxoDB:TGDOM2_230350"/>
<feature type="region of interest" description="Disordered" evidence="1">
    <location>
        <begin position="425"/>
        <end position="517"/>
    </location>
</feature>
<feature type="compositionally biased region" description="Polar residues" evidence="1">
    <location>
        <begin position="390"/>
        <end position="401"/>
    </location>
</feature>
<feature type="transmembrane region" description="Helical" evidence="2">
    <location>
        <begin position="996"/>
        <end position="1019"/>
    </location>
</feature>
<evidence type="ECO:0000256" key="2">
    <source>
        <dbReference type="SAM" id="Phobius"/>
    </source>
</evidence>
<dbReference type="SUPFAM" id="SSF47473">
    <property type="entry name" value="EF-hand"/>
    <property type="match status" value="1"/>
</dbReference>
<keyword evidence="2" id="KW-1133">Transmembrane helix</keyword>
<feature type="transmembrane region" description="Helical" evidence="2">
    <location>
        <begin position="658"/>
        <end position="677"/>
    </location>
</feature>
<dbReference type="OrthoDB" id="354336at2759"/>
<dbReference type="Proteomes" id="UP000028837">
    <property type="component" value="Unassembled WGS sequence"/>
</dbReference>
<feature type="compositionally biased region" description="Basic and acidic residues" evidence="1">
    <location>
        <begin position="468"/>
        <end position="503"/>
    </location>
</feature>
<dbReference type="Gene3D" id="1.10.238.10">
    <property type="entry name" value="EF-hand"/>
    <property type="match status" value="1"/>
</dbReference>
<feature type="compositionally biased region" description="Basic and acidic residues" evidence="1">
    <location>
        <begin position="372"/>
        <end position="389"/>
    </location>
</feature>
<feature type="compositionally biased region" description="Basic and acidic residues" evidence="1">
    <location>
        <begin position="288"/>
        <end position="308"/>
    </location>
</feature>
<comment type="caution">
    <text evidence="4">The sequence shown here is derived from an EMBL/GenBank/DDBJ whole genome shotgun (WGS) entry which is preliminary data.</text>
</comment>
<feature type="compositionally biased region" description="Low complexity" evidence="1">
    <location>
        <begin position="440"/>
        <end position="461"/>
    </location>
</feature>
<dbReference type="InterPro" id="IPR011992">
    <property type="entry name" value="EF-hand-dom_pair"/>
</dbReference>
<keyword evidence="2" id="KW-0472">Membrane</keyword>
<feature type="compositionally biased region" description="Polar residues" evidence="1">
    <location>
        <begin position="352"/>
        <end position="371"/>
    </location>
</feature>
<dbReference type="EMBL" id="AHZU02000121">
    <property type="protein sequence ID" value="KFG48240.1"/>
    <property type="molecule type" value="Genomic_DNA"/>
</dbReference>
<dbReference type="InterPro" id="IPR002048">
    <property type="entry name" value="EF_hand_dom"/>
</dbReference>
<dbReference type="SMR" id="A0A086KV22"/>
<organism evidence="4 5">
    <name type="scientific">Toxoplasma gondii GAB2-2007-GAL-DOM2</name>
    <dbReference type="NCBI Taxonomy" id="1130820"/>
    <lineage>
        <taxon>Eukaryota</taxon>
        <taxon>Sar</taxon>
        <taxon>Alveolata</taxon>
        <taxon>Apicomplexa</taxon>
        <taxon>Conoidasida</taxon>
        <taxon>Coccidia</taxon>
        <taxon>Eucoccidiorida</taxon>
        <taxon>Eimeriorina</taxon>
        <taxon>Sarcocystidae</taxon>
        <taxon>Toxoplasma</taxon>
    </lineage>
</organism>